<dbReference type="OrthoDB" id="9810297at2"/>
<comment type="caution">
    <text evidence="6">Lacks conserved residue(s) required for the propagation of feature annotation.</text>
</comment>
<dbReference type="InterPro" id="IPR023267">
    <property type="entry name" value="RCMT"/>
</dbReference>
<dbReference type="PROSITE" id="PS01153">
    <property type="entry name" value="NOL1_NOP2_SUN"/>
    <property type="match status" value="1"/>
</dbReference>
<evidence type="ECO:0000259" key="7">
    <source>
        <dbReference type="PROSITE" id="PS51686"/>
    </source>
</evidence>
<evidence type="ECO:0000256" key="2">
    <source>
        <dbReference type="ARBA" id="ARBA00022603"/>
    </source>
</evidence>
<keyword evidence="9" id="KW-1185">Reference proteome</keyword>
<keyword evidence="5 6" id="KW-0694">RNA-binding</keyword>
<gene>
    <name evidence="8" type="ORF">MTBPR1_90030</name>
</gene>
<dbReference type="PANTHER" id="PTHR22807">
    <property type="entry name" value="NOP2 YEAST -RELATED NOL1/NOP2/FMU SUN DOMAIN-CONTAINING"/>
    <property type="match status" value="1"/>
</dbReference>
<dbReference type="GO" id="GO:0001510">
    <property type="term" value="P:RNA methylation"/>
    <property type="evidence" value="ECO:0007669"/>
    <property type="project" value="InterPro"/>
</dbReference>
<keyword evidence="4 6" id="KW-0949">S-adenosyl-L-methionine</keyword>
<dbReference type="GO" id="GO:0003723">
    <property type="term" value="F:RNA binding"/>
    <property type="evidence" value="ECO:0007669"/>
    <property type="project" value="UniProtKB-UniRule"/>
</dbReference>
<dbReference type="Pfam" id="PF22458">
    <property type="entry name" value="RsmF-B_ferredox"/>
    <property type="match status" value="1"/>
</dbReference>
<reference evidence="8 9" key="1">
    <citation type="submission" date="2016-07" db="EMBL/GenBank/DDBJ databases">
        <authorList>
            <person name="Lefevre C.T."/>
        </authorList>
    </citation>
    <scope>NUCLEOTIDE SEQUENCE [LARGE SCALE GENOMIC DNA]</scope>
    <source>
        <strain evidence="8">PR1</strain>
    </source>
</reference>
<dbReference type="InterPro" id="IPR049560">
    <property type="entry name" value="MeTrfase_RsmB-F_NOP2_cat"/>
</dbReference>
<comment type="similarity">
    <text evidence="1 6">Belongs to the class I-like SAM-binding methyltransferase superfamily. RsmB/NOP family.</text>
</comment>
<dbReference type="GO" id="GO:0008173">
    <property type="term" value="F:RNA methyltransferase activity"/>
    <property type="evidence" value="ECO:0007669"/>
    <property type="project" value="InterPro"/>
</dbReference>
<feature type="binding site" evidence="6">
    <location>
        <position position="282"/>
    </location>
    <ligand>
        <name>S-adenosyl-L-methionine</name>
        <dbReference type="ChEBI" id="CHEBI:59789"/>
    </ligand>
</feature>
<keyword evidence="2 6" id="KW-0489">Methyltransferase</keyword>
<evidence type="ECO:0000256" key="5">
    <source>
        <dbReference type="ARBA" id="ARBA00022884"/>
    </source>
</evidence>
<dbReference type="PRINTS" id="PR02008">
    <property type="entry name" value="RCMTFAMILY"/>
</dbReference>
<organism evidence="8 9">
    <name type="scientific">Candidatus Terasakiella magnetica</name>
    <dbReference type="NCBI Taxonomy" id="1867952"/>
    <lineage>
        <taxon>Bacteria</taxon>
        <taxon>Pseudomonadati</taxon>
        <taxon>Pseudomonadota</taxon>
        <taxon>Alphaproteobacteria</taxon>
        <taxon>Rhodospirillales</taxon>
        <taxon>Terasakiellaceae</taxon>
        <taxon>Terasakiella</taxon>
    </lineage>
</organism>
<dbReference type="Gene3D" id="3.40.50.150">
    <property type="entry name" value="Vaccinia Virus protein VP39"/>
    <property type="match status" value="1"/>
</dbReference>
<dbReference type="InterPro" id="IPR054728">
    <property type="entry name" value="RsmB-like_ferredoxin"/>
</dbReference>
<dbReference type="STRING" id="1867952.MTBPR1_90030"/>
<feature type="domain" description="SAM-dependent MTase RsmB/NOP-type" evidence="7">
    <location>
        <begin position="166"/>
        <end position="448"/>
    </location>
</feature>
<feature type="active site" description="Nucleophile" evidence="6">
    <location>
        <position position="382"/>
    </location>
</feature>
<dbReference type="InterPro" id="IPR018314">
    <property type="entry name" value="RsmB/NOL1/NOP2-like_CS"/>
</dbReference>
<evidence type="ECO:0000256" key="1">
    <source>
        <dbReference type="ARBA" id="ARBA00007494"/>
    </source>
</evidence>
<dbReference type="InterPro" id="IPR029063">
    <property type="entry name" value="SAM-dependent_MTases_sf"/>
</dbReference>
<dbReference type="PROSITE" id="PS51686">
    <property type="entry name" value="SAM_MT_RSMB_NOP"/>
    <property type="match status" value="1"/>
</dbReference>
<dbReference type="RefSeq" id="WP_083223181.1">
    <property type="nucleotide sequence ID" value="NZ_FLYE01000048.1"/>
</dbReference>
<evidence type="ECO:0000256" key="6">
    <source>
        <dbReference type="PROSITE-ProRule" id="PRU01023"/>
    </source>
</evidence>
<keyword evidence="3 6" id="KW-0808">Transferase</keyword>
<dbReference type="CDD" id="cd02440">
    <property type="entry name" value="AdoMet_MTases"/>
    <property type="match status" value="1"/>
</dbReference>
<dbReference type="AlphaFoldDB" id="A0A1C3RLR2"/>
<dbReference type="InterPro" id="IPR001678">
    <property type="entry name" value="MeTrfase_RsmB-F_NOP2_dom"/>
</dbReference>
<dbReference type="Proteomes" id="UP000231658">
    <property type="component" value="Unassembled WGS sequence"/>
</dbReference>
<evidence type="ECO:0000313" key="8">
    <source>
        <dbReference type="EMBL" id="SCA58183.1"/>
    </source>
</evidence>
<sequence>MSDKEQKSAYGLGRAARLNLSLEMLNEMANTGRPMDAVLSSYFRHLQDALERRDRRDLENRVRSVLLHYRRLLWWLKKIKLEPTMRAMLLADMILSENADIPQLEKLCNGARNRMDMLRKEEIAALKRLLGKEINHPDMSDAVQSECPDWAQAGLKKAFGETFTEELAALATKSTSDYRVNTLHTTPEEAQQSLASQGFKTEPCPMSPIGLRQSDAGGPILSETDAFRQGWIEVQDEGSQLVALFAGAKKGMQVVDFCAGAGGKTLAIAAQMQNSGHLVACDVHSKRLSRAKVRLKRAGIVNTQRVLLENTYDKWVKKSRGKFDRVLIDAPCSGTGTWRRNPDSKWSKDETDLSELVALQADIIKSANRLVKSGGRMIYATCSLLPEENEEQIENFLKENDKFTLVKAKTVWEENFETPYPCANEDYLRLSPHTNGCDGFFACVLEKK</sequence>
<evidence type="ECO:0000256" key="4">
    <source>
        <dbReference type="ARBA" id="ARBA00022691"/>
    </source>
</evidence>
<dbReference type="EMBL" id="FLYE01000048">
    <property type="protein sequence ID" value="SCA58183.1"/>
    <property type="molecule type" value="Genomic_DNA"/>
</dbReference>
<protein>
    <submittedName>
        <fullName evidence="8">Putative tRNA/rRNA cytosine-C5-methylase</fullName>
    </submittedName>
</protein>
<proteinExistence type="inferred from homology"/>
<name>A0A1C3RLR2_9PROT</name>
<evidence type="ECO:0000256" key="3">
    <source>
        <dbReference type="ARBA" id="ARBA00022679"/>
    </source>
</evidence>
<dbReference type="PANTHER" id="PTHR22807:SF53">
    <property type="entry name" value="RIBOSOMAL RNA SMALL SUBUNIT METHYLTRANSFERASE B-RELATED"/>
    <property type="match status" value="1"/>
</dbReference>
<dbReference type="SUPFAM" id="SSF53335">
    <property type="entry name" value="S-adenosyl-L-methionine-dependent methyltransferases"/>
    <property type="match status" value="1"/>
</dbReference>
<accession>A0A1C3RLR2</accession>
<evidence type="ECO:0000313" key="9">
    <source>
        <dbReference type="Proteomes" id="UP000231658"/>
    </source>
</evidence>
<feature type="binding site" evidence="6">
    <location>
        <position position="329"/>
    </location>
    <ligand>
        <name>S-adenosyl-L-methionine</name>
        <dbReference type="ChEBI" id="CHEBI:59789"/>
    </ligand>
</feature>
<dbReference type="Pfam" id="PF01189">
    <property type="entry name" value="Methyltr_RsmB-F"/>
    <property type="match status" value="1"/>
</dbReference>